<keyword evidence="7 8" id="KW-0131">Cell cycle</keyword>
<dbReference type="PANTHER" id="PTHR37479:SF1">
    <property type="entry name" value="CELL DIVISION PROTEIN FTSL"/>
    <property type="match status" value="1"/>
</dbReference>
<dbReference type="GO" id="GO:0032153">
    <property type="term" value="C:cell division site"/>
    <property type="evidence" value="ECO:0007669"/>
    <property type="project" value="UniProtKB-UniRule"/>
</dbReference>
<keyword evidence="6 8" id="KW-0472">Membrane</keyword>
<dbReference type="GO" id="GO:0005886">
    <property type="term" value="C:plasma membrane"/>
    <property type="evidence" value="ECO:0007669"/>
    <property type="project" value="UniProtKB-SubCell"/>
</dbReference>
<dbReference type="Proteomes" id="UP000283255">
    <property type="component" value="Unassembled WGS sequence"/>
</dbReference>
<organism evidence="10 11">
    <name type="scientific">Motilimonas pumila</name>
    <dbReference type="NCBI Taxonomy" id="2303987"/>
    <lineage>
        <taxon>Bacteria</taxon>
        <taxon>Pseudomonadati</taxon>
        <taxon>Pseudomonadota</taxon>
        <taxon>Gammaproteobacteria</taxon>
        <taxon>Alteromonadales</taxon>
        <taxon>Alteromonadales genera incertae sedis</taxon>
        <taxon>Motilimonas</taxon>
    </lineage>
</organism>
<sequence>MRLNTGLLQVIAKDLLKHKLTVLLAICVVGSAFSVIIATHETRLLTAKRESLRAEKDRLDIEWRNLLLEENALVEHSRIRNIATEKLHMKRATGRNEEVVELP</sequence>
<dbReference type="Pfam" id="PF04999">
    <property type="entry name" value="FtsL"/>
    <property type="match status" value="1"/>
</dbReference>
<comment type="similarity">
    <text evidence="8">Belongs to the FtsL family.</text>
</comment>
<dbReference type="PANTHER" id="PTHR37479">
    <property type="entry name" value="CELL DIVISION PROTEIN FTSL"/>
    <property type="match status" value="1"/>
</dbReference>
<accession>A0A418YI77</accession>
<name>A0A418YI77_9GAMM</name>
<keyword evidence="2 8" id="KW-1003">Cell membrane</keyword>
<evidence type="ECO:0000256" key="4">
    <source>
        <dbReference type="ARBA" id="ARBA00022692"/>
    </source>
</evidence>
<comment type="function">
    <text evidence="8">Essential cell division protein. May link together the upstream cell division proteins, which are predominantly cytoplasmic, with the downstream cell division proteins, which are predominantly periplasmic.</text>
</comment>
<dbReference type="NCBIfam" id="TIGR02209">
    <property type="entry name" value="ftsL_broad"/>
    <property type="match status" value="1"/>
</dbReference>
<comment type="caution">
    <text evidence="10">The sequence shown here is derived from an EMBL/GenBank/DDBJ whole genome shotgun (WGS) entry which is preliminary data.</text>
</comment>
<dbReference type="OrthoDB" id="6196803at2"/>
<evidence type="ECO:0000256" key="3">
    <source>
        <dbReference type="ARBA" id="ARBA00022618"/>
    </source>
</evidence>
<dbReference type="RefSeq" id="WP_119909675.1">
    <property type="nucleotide sequence ID" value="NZ_QZCH01000003.1"/>
</dbReference>
<comment type="subcellular location">
    <subcellularLocation>
        <location evidence="8">Cell inner membrane</location>
        <topology evidence="8">Single-pass type II membrane protein</topology>
    </subcellularLocation>
    <subcellularLocation>
        <location evidence="1">Cell membrane</location>
        <topology evidence="1">Single-pass type II membrane protein</topology>
    </subcellularLocation>
    <text evidence="8">Localizes to the division septum where it forms a ring structure.</text>
</comment>
<dbReference type="HAMAP" id="MF_00910">
    <property type="entry name" value="FtsL"/>
    <property type="match status" value="1"/>
</dbReference>
<evidence type="ECO:0000256" key="8">
    <source>
        <dbReference type="HAMAP-Rule" id="MF_00910"/>
    </source>
</evidence>
<dbReference type="GO" id="GO:0043093">
    <property type="term" value="P:FtsZ-dependent cytokinesis"/>
    <property type="evidence" value="ECO:0007669"/>
    <property type="project" value="UniProtKB-UniRule"/>
</dbReference>
<keyword evidence="3 8" id="KW-0132">Cell division</keyword>
<dbReference type="InterPro" id="IPR011922">
    <property type="entry name" value="Cell_div_FtsL"/>
</dbReference>
<reference evidence="10 11" key="1">
    <citation type="submission" date="2018-09" db="EMBL/GenBank/DDBJ databases">
        <authorList>
            <person name="Wang F."/>
        </authorList>
    </citation>
    <scope>NUCLEOTIDE SEQUENCE [LARGE SCALE GENOMIC DNA]</scope>
    <source>
        <strain evidence="10 11">PLHSC7-2</strain>
    </source>
</reference>
<evidence type="ECO:0000313" key="11">
    <source>
        <dbReference type="Proteomes" id="UP000283255"/>
    </source>
</evidence>
<evidence type="ECO:0000256" key="5">
    <source>
        <dbReference type="ARBA" id="ARBA00022989"/>
    </source>
</evidence>
<evidence type="ECO:0000256" key="2">
    <source>
        <dbReference type="ARBA" id="ARBA00022475"/>
    </source>
</evidence>
<evidence type="ECO:0000256" key="9">
    <source>
        <dbReference type="NCBIfam" id="TIGR02209"/>
    </source>
</evidence>
<evidence type="ECO:0000313" key="10">
    <source>
        <dbReference type="EMBL" id="RJG50029.1"/>
    </source>
</evidence>
<protein>
    <recommendedName>
        <fullName evidence="8 9">Cell division protein FtsL</fullName>
    </recommendedName>
</protein>
<reference evidence="10 11" key="2">
    <citation type="submission" date="2019-01" db="EMBL/GenBank/DDBJ databases">
        <title>Motilimonas pumilus sp. nov., isolated from the gut of sea cucumber (Apostichopus japonicus).</title>
        <authorList>
            <person name="Wang F.-Q."/>
            <person name="Ren L.-H."/>
            <person name="Lin Y.-W."/>
            <person name="Sun G.-H."/>
            <person name="Du Z.-J."/>
            <person name="Zhao J.-X."/>
            <person name="Liu X.-J."/>
            <person name="Liu L.-J."/>
        </authorList>
    </citation>
    <scope>NUCLEOTIDE SEQUENCE [LARGE SCALE GENOMIC DNA]</scope>
    <source>
        <strain evidence="10 11">PLHSC7-2</strain>
    </source>
</reference>
<proteinExistence type="inferred from homology"/>
<keyword evidence="4 8" id="KW-0812">Transmembrane</keyword>
<comment type="subunit">
    <text evidence="8">Part of a complex composed of FtsB, FtsL and FtsQ.</text>
</comment>
<dbReference type="NCBIfam" id="NF008040">
    <property type="entry name" value="PRK10772.1"/>
    <property type="match status" value="1"/>
</dbReference>
<gene>
    <name evidence="8 10" type="primary">ftsL</name>
    <name evidence="10" type="ORF">D1Z90_05140</name>
</gene>
<keyword evidence="5 8" id="KW-1133">Transmembrane helix</keyword>
<evidence type="ECO:0000256" key="7">
    <source>
        <dbReference type="ARBA" id="ARBA00023306"/>
    </source>
</evidence>
<keyword evidence="8" id="KW-0997">Cell inner membrane</keyword>
<evidence type="ECO:0000256" key="6">
    <source>
        <dbReference type="ARBA" id="ARBA00023136"/>
    </source>
</evidence>
<feature type="transmembrane region" description="Helical" evidence="8">
    <location>
        <begin position="20"/>
        <end position="39"/>
    </location>
</feature>
<keyword evidence="11" id="KW-1185">Reference proteome</keyword>
<evidence type="ECO:0000256" key="1">
    <source>
        <dbReference type="ARBA" id="ARBA00004401"/>
    </source>
</evidence>
<dbReference type="EMBL" id="QZCH01000003">
    <property type="protein sequence ID" value="RJG50029.1"/>
    <property type="molecule type" value="Genomic_DNA"/>
</dbReference>
<dbReference type="AlphaFoldDB" id="A0A418YI77"/>